<dbReference type="GeneID" id="100900738"/>
<dbReference type="RefSeq" id="XP_003745142.1">
    <property type="nucleotide sequence ID" value="XM_003745094.1"/>
</dbReference>
<dbReference type="AlphaFoldDB" id="A0AAJ6VYS9"/>
<evidence type="ECO:0000256" key="1">
    <source>
        <dbReference type="SAM" id="SignalP"/>
    </source>
</evidence>
<protein>
    <submittedName>
        <fullName evidence="3">Uncharacterized protein LOC100900738</fullName>
    </submittedName>
</protein>
<dbReference type="PANTHER" id="PTHR33964:SF1">
    <property type="entry name" value="RE45066P"/>
    <property type="match status" value="1"/>
</dbReference>
<dbReference type="KEGG" id="goe:100900738"/>
<reference evidence="3" key="1">
    <citation type="submission" date="2025-08" db="UniProtKB">
        <authorList>
            <consortium name="RefSeq"/>
        </authorList>
    </citation>
    <scope>IDENTIFICATION</scope>
</reference>
<accession>A0AAJ6VYS9</accession>
<evidence type="ECO:0000313" key="3">
    <source>
        <dbReference type="RefSeq" id="XP_003745142.1"/>
    </source>
</evidence>
<dbReference type="Proteomes" id="UP000694867">
    <property type="component" value="Unplaced"/>
</dbReference>
<dbReference type="PANTHER" id="PTHR33964">
    <property type="entry name" value="RE45066P-RELATED"/>
    <property type="match status" value="1"/>
</dbReference>
<gene>
    <name evidence="3" type="primary">LOC100900738</name>
</gene>
<organism evidence="2 3">
    <name type="scientific">Galendromus occidentalis</name>
    <name type="common">western predatory mite</name>
    <dbReference type="NCBI Taxonomy" id="34638"/>
    <lineage>
        <taxon>Eukaryota</taxon>
        <taxon>Metazoa</taxon>
        <taxon>Ecdysozoa</taxon>
        <taxon>Arthropoda</taxon>
        <taxon>Chelicerata</taxon>
        <taxon>Arachnida</taxon>
        <taxon>Acari</taxon>
        <taxon>Parasitiformes</taxon>
        <taxon>Mesostigmata</taxon>
        <taxon>Gamasina</taxon>
        <taxon>Phytoseioidea</taxon>
        <taxon>Phytoseiidae</taxon>
        <taxon>Typhlodrominae</taxon>
        <taxon>Galendromus</taxon>
    </lineage>
</organism>
<evidence type="ECO:0000313" key="2">
    <source>
        <dbReference type="Proteomes" id="UP000694867"/>
    </source>
</evidence>
<feature type="signal peptide" evidence="1">
    <location>
        <begin position="1"/>
        <end position="27"/>
    </location>
</feature>
<feature type="chain" id="PRO_5042473724" evidence="1">
    <location>
        <begin position="28"/>
        <end position="236"/>
    </location>
</feature>
<proteinExistence type="predicted"/>
<sequence length="236" mass="26394">MQPKEAFIVQVLVFVSGISLLIRSSAAEDPCNEERLALCITSETRRDLPVSGAELDSYCASLLRRHECIEEVARSCFRPDQVRALRQLTKGLYEFREAYCTRNATLRKEYLRQASCMSRCRAPICVEKALIGLTEVLEREQEDGFSGTCCIHNTFSRCLAAVVGTTCGASAAEHETRFVRMFTLDLLHLECQDHAIDTGCDALLSPSGSKPNARILEVLTLLIEAYRSRTFRVSGF</sequence>
<keyword evidence="1" id="KW-0732">Signal</keyword>
<keyword evidence="2" id="KW-1185">Reference proteome</keyword>
<name>A0AAJ6VYS9_9ACAR</name>